<gene>
    <name evidence="5" type="ORF">K8V15_11470</name>
</gene>
<sequence length="378" mass="41077">MRVAVVAESFLPNVNGVTNSVLRVLEYLRAEGHEAMVLAPADGDKTPREAVGYPVHTLTSIGLPGYDAVRVVTTPTYTVGRMLTNFQPDVIHLAAPFVVGYKAASVASKLGIPMVGIYQTEIPTYAARYGFPQLEPVLWHRVRQVHSLASLNFAPSTFARDQLITQGVPRVGVWGRGVDAVRFNPGKRDAAFRARYAPNGERLIGYMGRLAAEKRVDDLRAIADLPNTRLVIIGDGPLRTQLEEALPRAVFLGQLTGEALPTTLASLDLFVAPGDLETFCQSIQEAKAAGLPVIAPRRGGPIDLIDNSRTGWLYRPGDILEMRSHVVDLIGDDAKRAAFGLAARNSVLDRTWRNVCGELVGHYEKAIGLSVRGRLKVA</sequence>
<dbReference type="InterPro" id="IPR028098">
    <property type="entry name" value="Glyco_trans_4-like_N"/>
</dbReference>
<dbReference type="PANTHER" id="PTHR45947:SF3">
    <property type="entry name" value="SULFOQUINOVOSYL TRANSFERASE SQD2"/>
    <property type="match status" value="1"/>
</dbReference>
<dbReference type="Gene3D" id="3.40.50.2000">
    <property type="entry name" value="Glycogen Phosphorylase B"/>
    <property type="match status" value="2"/>
</dbReference>
<evidence type="ECO:0000313" key="6">
    <source>
        <dbReference type="Proteomes" id="UP000712713"/>
    </source>
</evidence>
<evidence type="ECO:0000313" key="5">
    <source>
        <dbReference type="EMBL" id="HJE52573.1"/>
    </source>
</evidence>
<dbReference type="InterPro" id="IPR050194">
    <property type="entry name" value="Glycosyltransferase_grp1"/>
</dbReference>
<keyword evidence="1" id="KW-0328">Glycosyltransferase</keyword>
<dbReference type="Proteomes" id="UP000712713">
    <property type="component" value="Unassembled WGS sequence"/>
</dbReference>
<dbReference type="CDD" id="cd03814">
    <property type="entry name" value="GT4-like"/>
    <property type="match status" value="1"/>
</dbReference>
<dbReference type="GO" id="GO:1901137">
    <property type="term" value="P:carbohydrate derivative biosynthetic process"/>
    <property type="evidence" value="ECO:0007669"/>
    <property type="project" value="UniProtKB-ARBA"/>
</dbReference>
<dbReference type="PANTHER" id="PTHR45947">
    <property type="entry name" value="SULFOQUINOVOSYL TRANSFERASE SQD2"/>
    <property type="match status" value="1"/>
</dbReference>
<evidence type="ECO:0000256" key="2">
    <source>
        <dbReference type="ARBA" id="ARBA00022679"/>
    </source>
</evidence>
<dbReference type="EMBL" id="DYZF01000289">
    <property type="protein sequence ID" value="HJE52573.1"/>
    <property type="molecule type" value="Genomic_DNA"/>
</dbReference>
<organism evidence="5 6">
    <name type="scientific">Tessaracoccus flavescens</name>
    <dbReference type="NCBI Taxonomy" id="399497"/>
    <lineage>
        <taxon>Bacteria</taxon>
        <taxon>Bacillati</taxon>
        <taxon>Actinomycetota</taxon>
        <taxon>Actinomycetes</taxon>
        <taxon>Propionibacteriales</taxon>
        <taxon>Propionibacteriaceae</taxon>
        <taxon>Tessaracoccus</taxon>
    </lineage>
</organism>
<proteinExistence type="predicted"/>
<evidence type="ECO:0000256" key="1">
    <source>
        <dbReference type="ARBA" id="ARBA00022676"/>
    </source>
</evidence>
<evidence type="ECO:0000259" key="3">
    <source>
        <dbReference type="Pfam" id="PF00534"/>
    </source>
</evidence>
<evidence type="ECO:0000259" key="4">
    <source>
        <dbReference type="Pfam" id="PF13439"/>
    </source>
</evidence>
<keyword evidence="2" id="KW-0808">Transferase</keyword>
<dbReference type="GO" id="GO:0016758">
    <property type="term" value="F:hexosyltransferase activity"/>
    <property type="evidence" value="ECO:0007669"/>
    <property type="project" value="TreeGrafter"/>
</dbReference>
<feature type="domain" description="Glycosyl transferase family 1" evidence="3">
    <location>
        <begin position="192"/>
        <end position="345"/>
    </location>
</feature>
<protein>
    <submittedName>
        <fullName evidence="5">Glycosyltransferase family 1 protein</fullName>
    </submittedName>
</protein>
<accession>A0A921EQ11</accession>
<dbReference type="InterPro" id="IPR001296">
    <property type="entry name" value="Glyco_trans_1"/>
</dbReference>
<dbReference type="AlphaFoldDB" id="A0A921EQ11"/>
<reference evidence="5" key="2">
    <citation type="submission" date="2021-09" db="EMBL/GenBank/DDBJ databases">
        <authorList>
            <person name="Gilroy R."/>
        </authorList>
    </citation>
    <scope>NUCLEOTIDE SEQUENCE</scope>
    <source>
        <strain evidence="5">ChiGjej3B3-7470</strain>
    </source>
</reference>
<comment type="caution">
    <text evidence="5">The sequence shown here is derived from an EMBL/GenBank/DDBJ whole genome shotgun (WGS) entry which is preliminary data.</text>
</comment>
<dbReference type="Pfam" id="PF13439">
    <property type="entry name" value="Glyco_transf_4"/>
    <property type="match status" value="1"/>
</dbReference>
<reference evidence="5" key="1">
    <citation type="journal article" date="2021" name="PeerJ">
        <title>Extensive microbial diversity within the chicken gut microbiome revealed by metagenomics and culture.</title>
        <authorList>
            <person name="Gilroy R."/>
            <person name="Ravi A."/>
            <person name="Getino M."/>
            <person name="Pursley I."/>
            <person name="Horton D.L."/>
            <person name="Alikhan N.F."/>
            <person name="Baker D."/>
            <person name="Gharbi K."/>
            <person name="Hall N."/>
            <person name="Watson M."/>
            <person name="Adriaenssens E.M."/>
            <person name="Foster-Nyarko E."/>
            <person name="Jarju S."/>
            <person name="Secka A."/>
            <person name="Antonio M."/>
            <person name="Oren A."/>
            <person name="Chaudhuri R.R."/>
            <person name="La Ragione R."/>
            <person name="Hildebrand F."/>
            <person name="Pallen M.J."/>
        </authorList>
    </citation>
    <scope>NUCLEOTIDE SEQUENCE</scope>
    <source>
        <strain evidence="5">ChiGjej3B3-7470</strain>
    </source>
</reference>
<dbReference type="SUPFAM" id="SSF53756">
    <property type="entry name" value="UDP-Glycosyltransferase/glycogen phosphorylase"/>
    <property type="match status" value="1"/>
</dbReference>
<feature type="domain" description="Glycosyltransferase subfamily 4-like N-terminal" evidence="4">
    <location>
        <begin position="14"/>
        <end position="180"/>
    </location>
</feature>
<name>A0A921EQ11_9ACTN</name>
<dbReference type="Pfam" id="PF00534">
    <property type="entry name" value="Glycos_transf_1"/>
    <property type="match status" value="1"/>
</dbReference>